<protein>
    <submittedName>
        <fullName evidence="10">Multiple sugar transport system permease protein</fullName>
    </submittedName>
</protein>
<keyword evidence="2 7" id="KW-0813">Transport</keyword>
<dbReference type="RefSeq" id="WP_245357555.1">
    <property type="nucleotide sequence ID" value="NZ_BAAAVU010000042.1"/>
</dbReference>
<gene>
    <name evidence="10" type="ORF">JOF29_002481</name>
</gene>
<reference evidence="10 11" key="1">
    <citation type="submission" date="2021-03" db="EMBL/GenBank/DDBJ databases">
        <title>Sequencing the genomes of 1000 actinobacteria strains.</title>
        <authorList>
            <person name="Klenk H.-P."/>
        </authorList>
    </citation>
    <scope>NUCLEOTIDE SEQUENCE [LARGE SCALE GENOMIC DNA]</scope>
    <source>
        <strain evidence="10 11">DSM 18824</strain>
    </source>
</reference>
<dbReference type="Proteomes" id="UP000755585">
    <property type="component" value="Unassembled WGS sequence"/>
</dbReference>
<dbReference type="Gene3D" id="1.10.3720.10">
    <property type="entry name" value="MetI-like"/>
    <property type="match status" value="1"/>
</dbReference>
<comment type="subcellular location">
    <subcellularLocation>
        <location evidence="1 7">Cell membrane</location>
        <topology evidence="1 7">Multi-pass membrane protein</topology>
    </subcellularLocation>
</comment>
<proteinExistence type="inferred from homology"/>
<dbReference type="Pfam" id="PF00528">
    <property type="entry name" value="BPD_transp_1"/>
    <property type="match status" value="1"/>
</dbReference>
<dbReference type="EMBL" id="JAGINT010000001">
    <property type="protein sequence ID" value="MBP2351398.1"/>
    <property type="molecule type" value="Genomic_DNA"/>
</dbReference>
<evidence type="ECO:0000256" key="6">
    <source>
        <dbReference type="ARBA" id="ARBA00023136"/>
    </source>
</evidence>
<dbReference type="PANTHER" id="PTHR30193">
    <property type="entry name" value="ABC TRANSPORTER PERMEASE PROTEIN"/>
    <property type="match status" value="1"/>
</dbReference>
<dbReference type="InterPro" id="IPR035906">
    <property type="entry name" value="MetI-like_sf"/>
</dbReference>
<evidence type="ECO:0000313" key="10">
    <source>
        <dbReference type="EMBL" id="MBP2351398.1"/>
    </source>
</evidence>
<feature type="compositionally biased region" description="Polar residues" evidence="8">
    <location>
        <begin position="1"/>
        <end position="24"/>
    </location>
</feature>
<dbReference type="InterPro" id="IPR051393">
    <property type="entry name" value="ABC_transporter_permease"/>
</dbReference>
<keyword evidence="4 7" id="KW-0812">Transmembrane</keyword>
<keyword evidence="6 7" id="KW-0472">Membrane</keyword>
<name>A0ABS4UIC3_9ACTN</name>
<comment type="similarity">
    <text evidence="7">Belongs to the binding-protein-dependent transport system permease family.</text>
</comment>
<keyword evidence="10" id="KW-0762">Sugar transport</keyword>
<evidence type="ECO:0000313" key="11">
    <source>
        <dbReference type="Proteomes" id="UP000755585"/>
    </source>
</evidence>
<dbReference type="PROSITE" id="PS50928">
    <property type="entry name" value="ABC_TM1"/>
    <property type="match status" value="1"/>
</dbReference>
<accession>A0ABS4UIC3</accession>
<organism evidence="10 11">
    <name type="scientific">Kribbella aluminosa</name>
    <dbReference type="NCBI Taxonomy" id="416017"/>
    <lineage>
        <taxon>Bacteria</taxon>
        <taxon>Bacillati</taxon>
        <taxon>Actinomycetota</taxon>
        <taxon>Actinomycetes</taxon>
        <taxon>Propionibacteriales</taxon>
        <taxon>Kribbellaceae</taxon>
        <taxon>Kribbella</taxon>
    </lineage>
</organism>
<feature type="region of interest" description="Disordered" evidence="8">
    <location>
        <begin position="1"/>
        <end position="27"/>
    </location>
</feature>
<evidence type="ECO:0000256" key="3">
    <source>
        <dbReference type="ARBA" id="ARBA00022475"/>
    </source>
</evidence>
<feature type="transmembrane region" description="Helical" evidence="7">
    <location>
        <begin position="183"/>
        <end position="207"/>
    </location>
</feature>
<dbReference type="SUPFAM" id="SSF161098">
    <property type="entry name" value="MetI-like"/>
    <property type="match status" value="1"/>
</dbReference>
<dbReference type="SUPFAM" id="SSF160964">
    <property type="entry name" value="MalF N-terminal region-like"/>
    <property type="match status" value="1"/>
</dbReference>
<keyword evidence="11" id="KW-1185">Reference proteome</keyword>
<dbReference type="CDD" id="cd06261">
    <property type="entry name" value="TM_PBP2"/>
    <property type="match status" value="1"/>
</dbReference>
<evidence type="ECO:0000256" key="2">
    <source>
        <dbReference type="ARBA" id="ARBA00022448"/>
    </source>
</evidence>
<feature type="domain" description="ABC transmembrane type-1" evidence="9">
    <location>
        <begin position="97"/>
        <end position="309"/>
    </location>
</feature>
<keyword evidence="5 7" id="KW-1133">Transmembrane helix</keyword>
<evidence type="ECO:0000259" key="9">
    <source>
        <dbReference type="PROSITE" id="PS50928"/>
    </source>
</evidence>
<evidence type="ECO:0000256" key="5">
    <source>
        <dbReference type="ARBA" id="ARBA00022989"/>
    </source>
</evidence>
<comment type="caution">
    <text evidence="10">The sequence shown here is derived from an EMBL/GenBank/DDBJ whole genome shotgun (WGS) entry which is preliminary data.</text>
</comment>
<keyword evidence="3" id="KW-1003">Cell membrane</keyword>
<evidence type="ECO:0000256" key="1">
    <source>
        <dbReference type="ARBA" id="ARBA00004651"/>
    </source>
</evidence>
<feature type="transmembrane region" description="Helical" evidence="7">
    <location>
        <begin position="134"/>
        <end position="154"/>
    </location>
</feature>
<evidence type="ECO:0000256" key="8">
    <source>
        <dbReference type="SAM" id="MobiDB-lite"/>
    </source>
</evidence>
<feature type="transmembrane region" description="Helical" evidence="7">
    <location>
        <begin position="293"/>
        <end position="312"/>
    </location>
</feature>
<evidence type="ECO:0000256" key="7">
    <source>
        <dbReference type="RuleBase" id="RU363032"/>
    </source>
</evidence>
<dbReference type="PANTHER" id="PTHR30193:SF37">
    <property type="entry name" value="INNER MEMBRANE ABC TRANSPORTER PERMEASE PROTEIN YCJO"/>
    <property type="match status" value="1"/>
</dbReference>
<feature type="transmembrane region" description="Helical" evidence="7">
    <location>
        <begin position="39"/>
        <end position="67"/>
    </location>
</feature>
<feature type="transmembrane region" description="Helical" evidence="7">
    <location>
        <begin position="241"/>
        <end position="263"/>
    </location>
</feature>
<feature type="transmembrane region" description="Helical" evidence="7">
    <location>
        <begin position="101"/>
        <end position="122"/>
    </location>
</feature>
<evidence type="ECO:0000256" key="4">
    <source>
        <dbReference type="ARBA" id="ARBA00022692"/>
    </source>
</evidence>
<dbReference type="InterPro" id="IPR000515">
    <property type="entry name" value="MetI-like"/>
</dbReference>
<sequence length="321" mass="35412">MNSRTSMLTASKASADPTTVQTSPKPAAVRRARLRDFGWAMGFLAPQLTGLIVFVVGPMAFAFYLSFTNWDGFNTLSMAGLDNYRFVFTDPQLAASARNTLWLTALQVPGLLVSGLIVAYFLQKAGRMTSFYRLLFFAPQVTSSVAVAAIWLYLFNPQISPINSALRSVGITAPDWLQNPHTVILSLVVVGIWQGLGYQVVIFMAGLSNVPRTLLEAASIDGANEWQKFWRVTIPMLSPTILFLSITSIIASFQVFDIVYVMFDTNATSSARTIVYEIVQIAFQQNSFGQASALAVSLFVSLLLLTGLQLLAQRRWVYYAE</sequence>